<evidence type="ECO:0000256" key="1">
    <source>
        <dbReference type="SAM" id="MobiDB-lite"/>
    </source>
</evidence>
<dbReference type="EMBL" id="KZ772680">
    <property type="protein sequence ID" value="PTQ47238.1"/>
    <property type="molecule type" value="Genomic_DNA"/>
</dbReference>
<feature type="region of interest" description="Disordered" evidence="1">
    <location>
        <begin position="1"/>
        <end position="20"/>
    </location>
</feature>
<evidence type="ECO:0000313" key="2">
    <source>
        <dbReference type="EMBL" id="PTQ47238.1"/>
    </source>
</evidence>
<proteinExistence type="predicted"/>
<reference evidence="3" key="1">
    <citation type="journal article" date="2017" name="Cell">
        <title>Insights into land plant evolution garnered from the Marchantia polymorpha genome.</title>
        <authorList>
            <person name="Bowman J.L."/>
            <person name="Kohchi T."/>
            <person name="Yamato K.T."/>
            <person name="Jenkins J."/>
            <person name="Shu S."/>
            <person name="Ishizaki K."/>
            <person name="Yamaoka S."/>
            <person name="Nishihama R."/>
            <person name="Nakamura Y."/>
            <person name="Berger F."/>
            <person name="Adam C."/>
            <person name="Aki S.S."/>
            <person name="Althoff F."/>
            <person name="Araki T."/>
            <person name="Arteaga-Vazquez M.A."/>
            <person name="Balasubrmanian S."/>
            <person name="Barry K."/>
            <person name="Bauer D."/>
            <person name="Boehm C.R."/>
            <person name="Briginshaw L."/>
            <person name="Caballero-Perez J."/>
            <person name="Catarino B."/>
            <person name="Chen F."/>
            <person name="Chiyoda S."/>
            <person name="Chovatia M."/>
            <person name="Davies K.M."/>
            <person name="Delmans M."/>
            <person name="Demura T."/>
            <person name="Dierschke T."/>
            <person name="Dolan L."/>
            <person name="Dorantes-Acosta A.E."/>
            <person name="Eklund D.M."/>
            <person name="Florent S.N."/>
            <person name="Flores-Sandoval E."/>
            <person name="Fujiyama A."/>
            <person name="Fukuzawa H."/>
            <person name="Galik B."/>
            <person name="Grimanelli D."/>
            <person name="Grimwood J."/>
            <person name="Grossniklaus U."/>
            <person name="Hamada T."/>
            <person name="Haseloff J."/>
            <person name="Hetherington A.J."/>
            <person name="Higo A."/>
            <person name="Hirakawa Y."/>
            <person name="Hundley H.N."/>
            <person name="Ikeda Y."/>
            <person name="Inoue K."/>
            <person name="Inoue S.I."/>
            <person name="Ishida S."/>
            <person name="Jia Q."/>
            <person name="Kakita M."/>
            <person name="Kanazawa T."/>
            <person name="Kawai Y."/>
            <person name="Kawashima T."/>
            <person name="Kennedy M."/>
            <person name="Kinose K."/>
            <person name="Kinoshita T."/>
            <person name="Kohara Y."/>
            <person name="Koide E."/>
            <person name="Komatsu K."/>
            <person name="Kopischke S."/>
            <person name="Kubo M."/>
            <person name="Kyozuka J."/>
            <person name="Lagercrantz U."/>
            <person name="Lin S.S."/>
            <person name="Lindquist E."/>
            <person name="Lipzen A.M."/>
            <person name="Lu C.W."/>
            <person name="De Luna E."/>
            <person name="Martienssen R.A."/>
            <person name="Minamino N."/>
            <person name="Mizutani M."/>
            <person name="Mizutani M."/>
            <person name="Mochizuki N."/>
            <person name="Monte I."/>
            <person name="Mosher R."/>
            <person name="Nagasaki H."/>
            <person name="Nakagami H."/>
            <person name="Naramoto S."/>
            <person name="Nishitani K."/>
            <person name="Ohtani M."/>
            <person name="Okamoto T."/>
            <person name="Okumura M."/>
            <person name="Phillips J."/>
            <person name="Pollak B."/>
            <person name="Reinders A."/>
            <person name="Rovekamp M."/>
            <person name="Sano R."/>
            <person name="Sawa S."/>
            <person name="Schmid M.W."/>
            <person name="Shirakawa M."/>
            <person name="Solano R."/>
            <person name="Spunde A."/>
            <person name="Suetsugu N."/>
            <person name="Sugano S."/>
            <person name="Sugiyama A."/>
            <person name="Sun R."/>
            <person name="Suzuki Y."/>
            <person name="Takenaka M."/>
            <person name="Takezawa D."/>
            <person name="Tomogane H."/>
            <person name="Tsuzuki M."/>
            <person name="Ueda T."/>
            <person name="Umeda M."/>
            <person name="Ward J.M."/>
            <person name="Watanabe Y."/>
            <person name="Yazaki K."/>
            <person name="Yokoyama R."/>
            <person name="Yoshitake Y."/>
            <person name="Yotsui I."/>
            <person name="Zachgo S."/>
            <person name="Schmutz J."/>
        </authorList>
    </citation>
    <scope>NUCLEOTIDE SEQUENCE [LARGE SCALE GENOMIC DNA]</scope>
    <source>
        <strain evidence="3">Tak-1</strain>
    </source>
</reference>
<organism evidence="2 3">
    <name type="scientific">Marchantia polymorpha</name>
    <name type="common">Common liverwort</name>
    <name type="synonym">Marchantia aquatica</name>
    <dbReference type="NCBI Taxonomy" id="3197"/>
    <lineage>
        <taxon>Eukaryota</taxon>
        <taxon>Viridiplantae</taxon>
        <taxon>Streptophyta</taxon>
        <taxon>Embryophyta</taxon>
        <taxon>Marchantiophyta</taxon>
        <taxon>Marchantiopsida</taxon>
        <taxon>Marchantiidae</taxon>
        <taxon>Marchantiales</taxon>
        <taxon>Marchantiaceae</taxon>
        <taxon>Marchantia</taxon>
    </lineage>
</organism>
<dbReference type="Gramene" id="Mp8g11900.2">
    <property type="protein sequence ID" value="Mp8g11900.2.cds"/>
    <property type="gene ID" value="Mp8g11900"/>
</dbReference>
<sequence length="83" mass="9440">MKLSPSRRKEKFEGRKTRSQLGEIEQRLGASWTLNSLSRERDGPGDVQSGLLPLIRTPLATTDHCMKFDGTGRILPFWVLELE</sequence>
<evidence type="ECO:0000313" key="3">
    <source>
        <dbReference type="Proteomes" id="UP000244005"/>
    </source>
</evidence>
<dbReference type="AlphaFoldDB" id="A0A2R6XM86"/>
<dbReference type="Gramene" id="Mp8g11900.1">
    <property type="protein sequence ID" value="Mp8g11900.1.cds"/>
    <property type="gene ID" value="Mp8g11900"/>
</dbReference>
<reference evidence="2" key="2">
    <citation type="submission" date="2017-12" db="EMBL/GenBank/DDBJ databases">
        <title>WGS assembly of Marchantia polymorpha.</title>
        <authorList>
            <person name="Bowman J.L."/>
            <person name="Kohchi T."/>
            <person name="Yamato K.T."/>
            <person name="Jenkins J."/>
            <person name="Shu S."/>
            <person name="Ishizaki K."/>
            <person name="Yamaoka S."/>
            <person name="Nishihama R."/>
            <person name="Nakamura Y."/>
            <person name="Berger F."/>
            <person name="Adam C."/>
            <person name="Aki S.S."/>
            <person name="Althoff F."/>
            <person name="Araki T."/>
            <person name="Arteaga-Vazquez M.A."/>
            <person name="Balasubrmanian S."/>
            <person name="Bauer D."/>
            <person name="Boehm C.R."/>
            <person name="Briginshaw L."/>
            <person name="Caballero-Perez J."/>
            <person name="Catarino B."/>
            <person name="Chen F."/>
            <person name="Chiyoda S."/>
            <person name="Chovatia M."/>
            <person name="Davies K.M."/>
            <person name="Delmans M."/>
            <person name="Demura T."/>
            <person name="Dierschke T."/>
            <person name="Dolan L."/>
            <person name="Dorantes-Acosta A.E."/>
            <person name="Eklund D.M."/>
            <person name="Florent S.N."/>
            <person name="Flores-Sandoval E."/>
            <person name="Fujiyama A."/>
            <person name="Fukuzawa H."/>
            <person name="Galik B."/>
            <person name="Grimanelli D."/>
            <person name="Grimwood J."/>
            <person name="Grossniklaus U."/>
            <person name="Hamada T."/>
            <person name="Haseloff J."/>
            <person name="Hetherington A.J."/>
            <person name="Higo A."/>
            <person name="Hirakawa Y."/>
            <person name="Hundley H.N."/>
            <person name="Ikeda Y."/>
            <person name="Inoue K."/>
            <person name="Inoue S."/>
            <person name="Ishida S."/>
            <person name="Jia Q."/>
            <person name="Kakita M."/>
            <person name="Kanazawa T."/>
            <person name="Kawai Y."/>
            <person name="Kawashima T."/>
            <person name="Kennedy M."/>
            <person name="Kinose K."/>
            <person name="Kinoshita T."/>
            <person name="Kohara Y."/>
            <person name="Koide E."/>
            <person name="Komatsu K."/>
            <person name="Kopischke S."/>
            <person name="Kubo M."/>
            <person name="Kyozuka J."/>
            <person name="Lagercrantz U."/>
            <person name="Lin S.S."/>
            <person name="Lindquist E."/>
            <person name="Lipzen A.M."/>
            <person name="Lu C."/>
            <person name="Luna E.D."/>
            <person name="Martienssen R.A."/>
            <person name="Minamino N."/>
            <person name="Mizutani M."/>
            <person name="Mizutani M."/>
            <person name="Mochizuki N."/>
            <person name="Monte I."/>
            <person name="Mosher R."/>
            <person name="Nagasaki H."/>
            <person name="Nakagami H."/>
            <person name="Naramoto S."/>
            <person name="Nishitani K."/>
            <person name="Ohtani M."/>
            <person name="Okamoto T."/>
            <person name="Okumura M."/>
            <person name="Phillips J."/>
            <person name="Pollak B."/>
            <person name="Reinders A."/>
            <person name="Roevekamp M."/>
            <person name="Sano R."/>
            <person name="Sawa S."/>
            <person name="Schmid M.W."/>
            <person name="Shirakawa M."/>
            <person name="Solano R."/>
            <person name="Spunde A."/>
            <person name="Suetsugu N."/>
            <person name="Sugano S."/>
            <person name="Sugiyama A."/>
            <person name="Sun R."/>
            <person name="Suzuki Y."/>
            <person name="Takenaka M."/>
            <person name="Takezawa D."/>
            <person name="Tomogane H."/>
            <person name="Tsuzuki M."/>
            <person name="Ueda T."/>
            <person name="Umeda M."/>
            <person name="Ward J.M."/>
            <person name="Watanabe Y."/>
            <person name="Yazaki K."/>
            <person name="Yokoyama R."/>
            <person name="Yoshitake Y."/>
            <person name="Yotsui I."/>
            <person name="Zachgo S."/>
            <person name="Schmutz J."/>
        </authorList>
    </citation>
    <scope>NUCLEOTIDE SEQUENCE [LARGE SCALE GENOMIC DNA]</scope>
    <source>
        <strain evidence="2">Tak-1</strain>
    </source>
</reference>
<accession>A0A2R6XM86</accession>
<dbReference type="EMBL" id="KZ772680">
    <property type="protein sequence ID" value="PTQ47237.1"/>
    <property type="molecule type" value="Genomic_DNA"/>
</dbReference>
<keyword evidence="3" id="KW-1185">Reference proteome</keyword>
<gene>
    <name evidence="2" type="ORF">MARPO_0008s0025</name>
</gene>
<protein>
    <submittedName>
        <fullName evidence="2">Uncharacterized protein</fullName>
    </submittedName>
</protein>
<dbReference type="Proteomes" id="UP000244005">
    <property type="component" value="Unassembled WGS sequence"/>
</dbReference>
<name>A0A2R6XM86_MARPO</name>